<dbReference type="PANTHER" id="PTHR34220:SF11">
    <property type="entry name" value="SENSOR PROTEIN KINASE HPTS"/>
    <property type="match status" value="1"/>
</dbReference>
<keyword evidence="11" id="KW-1133">Transmembrane helix</keyword>
<dbReference type="Pfam" id="PF06580">
    <property type="entry name" value="His_kinase"/>
    <property type="match status" value="1"/>
</dbReference>
<dbReference type="EMBL" id="BQNJ01000001">
    <property type="protein sequence ID" value="GKG99866.1"/>
    <property type="molecule type" value="Genomic_DNA"/>
</dbReference>
<comment type="catalytic activity">
    <reaction evidence="1">
        <text>ATP + protein L-histidine = ADP + protein N-phospho-L-histidine.</text>
        <dbReference type="EC" id="2.7.13.3"/>
    </reaction>
</comment>
<name>A0A413LNU2_9FIRM</name>
<dbReference type="InterPro" id="IPR010559">
    <property type="entry name" value="Sig_transdc_His_kin_internal"/>
</dbReference>
<dbReference type="InterPro" id="IPR050640">
    <property type="entry name" value="Bact_2-comp_sensor_kinase"/>
</dbReference>
<dbReference type="GO" id="GO:0000155">
    <property type="term" value="F:phosphorelay sensor kinase activity"/>
    <property type="evidence" value="ECO:0007669"/>
    <property type="project" value="InterPro"/>
</dbReference>
<keyword evidence="6" id="KW-0808">Transferase</keyword>
<dbReference type="SUPFAM" id="SSF55874">
    <property type="entry name" value="ATPase domain of HSP90 chaperone/DNA topoisomerase II/histidine kinase"/>
    <property type="match status" value="1"/>
</dbReference>
<dbReference type="Proteomes" id="UP001055091">
    <property type="component" value="Unassembled WGS sequence"/>
</dbReference>
<evidence type="ECO:0000256" key="10">
    <source>
        <dbReference type="ARBA" id="ARBA00022840"/>
    </source>
</evidence>
<evidence type="ECO:0000313" key="15">
    <source>
        <dbReference type="Proteomes" id="UP001055091"/>
    </source>
</evidence>
<keyword evidence="13" id="KW-0472">Membrane</keyword>
<dbReference type="EC" id="2.7.13.3" evidence="3"/>
<dbReference type="InterPro" id="IPR004358">
    <property type="entry name" value="Sig_transdc_His_kin-like_C"/>
</dbReference>
<dbReference type="RefSeq" id="WP_118042067.1">
    <property type="nucleotide sequence ID" value="NZ_BQNJ01000001.1"/>
</dbReference>
<accession>A0A413LNU2</accession>
<dbReference type="AlphaFoldDB" id="A0A413LNU2"/>
<dbReference type="Gene3D" id="6.10.340.10">
    <property type="match status" value="1"/>
</dbReference>
<evidence type="ECO:0000256" key="2">
    <source>
        <dbReference type="ARBA" id="ARBA00004651"/>
    </source>
</evidence>
<reference evidence="14" key="1">
    <citation type="submission" date="2022-01" db="EMBL/GenBank/DDBJ databases">
        <title>Novel bile acid biosynthetic pathways are enriched in the microbiome of centenarians.</title>
        <authorList>
            <person name="Sato Y."/>
            <person name="Atarashi K."/>
            <person name="Plichta R.D."/>
            <person name="Arai Y."/>
            <person name="Sasajima S."/>
            <person name="Kearney M.S."/>
            <person name="Suda W."/>
            <person name="Takeshita K."/>
            <person name="Sasaki T."/>
            <person name="Okamoto S."/>
            <person name="Skelly N.A."/>
            <person name="Okamura Y."/>
            <person name="Vlamakis H."/>
            <person name="Li Y."/>
            <person name="Tanoue T."/>
            <person name="Takei H."/>
            <person name="Nittono H."/>
            <person name="Narushima S."/>
            <person name="Irie J."/>
            <person name="Itoh H."/>
            <person name="Moriya K."/>
            <person name="Sugiura Y."/>
            <person name="Suematsu M."/>
            <person name="Moritoki N."/>
            <person name="Shibata S."/>
            <person name="Littman R.D."/>
            <person name="Fischbach A.M."/>
            <person name="Uwamino Y."/>
            <person name="Inoue T."/>
            <person name="Honda A."/>
            <person name="Hattori M."/>
            <person name="Murai T."/>
            <person name="Xavier J.R."/>
            <person name="Hirose N."/>
            <person name="Honda K."/>
        </authorList>
    </citation>
    <scope>NUCLEOTIDE SEQUENCE</scope>
    <source>
        <strain evidence="14">CE91-St55</strain>
    </source>
</reference>
<organism evidence="14 15">
    <name type="scientific">Hungatella hathewayi</name>
    <dbReference type="NCBI Taxonomy" id="154046"/>
    <lineage>
        <taxon>Bacteria</taxon>
        <taxon>Bacillati</taxon>
        <taxon>Bacillota</taxon>
        <taxon>Clostridia</taxon>
        <taxon>Lachnospirales</taxon>
        <taxon>Lachnospiraceae</taxon>
        <taxon>Hungatella</taxon>
    </lineage>
</organism>
<evidence type="ECO:0000256" key="6">
    <source>
        <dbReference type="ARBA" id="ARBA00022679"/>
    </source>
</evidence>
<evidence type="ECO:0000256" key="3">
    <source>
        <dbReference type="ARBA" id="ARBA00012438"/>
    </source>
</evidence>
<comment type="subcellular location">
    <subcellularLocation>
        <location evidence="2">Cell membrane</location>
        <topology evidence="2">Multi-pass membrane protein</topology>
    </subcellularLocation>
</comment>
<dbReference type="GO" id="GO:0005524">
    <property type="term" value="F:ATP binding"/>
    <property type="evidence" value="ECO:0007669"/>
    <property type="project" value="UniProtKB-KW"/>
</dbReference>
<keyword evidence="9 14" id="KW-0418">Kinase</keyword>
<protein>
    <recommendedName>
        <fullName evidence="3">histidine kinase</fullName>
        <ecNumber evidence="3">2.7.13.3</ecNumber>
    </recommendedName>
</protein>
<evidence type="ECO:0000256" key="5">
    <source>
        <dbReference type="ARBA" id="ARBA00022553"/>
    </source>
</evidence>
<dbReference type="GeneID" id="93151269"/>
<evidence type="ECO:0000256" key="13">
    <source>
        <dbReference type="ARBA" id="ARBA00023136"/>
    </source>
</evidence>
<evidence type="ECO:0000256" key="11">
    <source>
        <dbReference type="ARBA" id="ARBA00022989"/>
    </source>
</evidence>
<evidence type="ECO:0000256" key="1">
    <source>
        <dbReference type="ARBA" id="ARBA00000085"/>
    </source>
</evidence>
<comment type="caution">
    <text evidence="14">The sequence shown here is derived from an EMBL/GenBank/DDBJ whole genome shotgun (WGS) entry which is preliminary data.</text>
</comment>
<evidence type="ECO:0000256" key="9">
    <source>
        <dbReference type="ARBA" id="ARBA00022777"/>
    </source>
</evidence>
<dbReference type="Gene3D" id="3.30.565.10">
    <property type="entry name" value="Histidine kinase-like ATPase, C-terminal domain"/>
    <property type="match status" value="1"/>
</dbReference>
<evidence type="ECO:0000256" key="4">
    <source>
        <dbReference type="ARBA" id="ARBA00022475"/>
    </source>
</evidence>
<dbReference type="InterPro" id="IPR005467">
    <property type="entry name" value="His_kinase_dom"/>
</dbReference>
<proteinExistence type="predicted"/>
<gene>
    <name evidence="14" type="ORF">CE91St55_18480</name>
</gene>
<dbReference type="PANTHER" id="PTHR34220">
    <property type="entry name" value="SENSOR HISTIDINE KINASE YPDA"/>
    <property type="match status" value="1"/>
</dbReference>
<dbReference type="Pfam" id="PF02518">
    <property type="entry name" value="HATPase_c"/>
    <property type="match status" value="1"/>
</dbReference>
<evidence type="ECO:0000256" key="12">
    <source>
        <dbReference type="ARBA" id="ARBA00023012"/>
    </source>
</evidence>
<dbReference type="SMART" id="SM00387">
    <property type="entry name" value="HATPase_c"/>
    <property type="match status" value="1"/>
</dbReference>
<dbReference type="GO" id="GO:0005886">
    <property type="term" value="C:plasma membrane"/>
    <property type="evidence" value="ECO:0007669"/>
    <property type="project" value="UniProtKB-SubCell"/>
</dbReference>
<evidence type="ECO:0000313" key="14">
    <source>
        <dbReference type="EMBL" id="GKG99866.1"/>
    </source>
</evidence>
<evidence type="ECO:0000256" key="8">
    <source>
        <dbReference type="ARBA" id="ARBA00022741"/>
    </source>
</evidence>
<keyword evidence="4" id="KW-1003">Cell membrane</keyword>
<keyword evidence="10" id="KW-0067">ATP-binding</keyword>
<keyword evidence="8" id="KW-0547">Nucleotide-binding</keyword>
<dbReference type="Gene3D" id="3.30.450.20">
    <property type="entry name" value="PAS domain"/>
    <property type="match status" value="1"/>
</dbReference>
<evidence type="ECO:0000256" key="7">
    <source>
        <dbReference type="ARBA" id="ARBA00022692"/>
    </source>
</evidence>
<dbReference type="InterPro" id="IPR003594">
    <property type="entry name" value="HATPase_dom"/>
</dbReference>
<dbReference type="InterPro" id="IPR036890">
    <property type="entry name" value="HATPase_C_sf"/>
</dbReference>
<keyword evidence="7" id="KW-0812">Transmembrane</keyword>
<dbReference type="PROSITE" id="PS50109">
    <property type="entry name" value="HIS_KIN"/>
    <property type="match status" value="1"/>
</dbReference>
<sequence>MKKWKQKYKRKIYWKLRTQLLLLFFILTIVPLVIFGILIYRNSVKSITEQAQGYFLQSVEKSSVIVDKEFDYIDEFAQKLNIDSRLYEIFKNLDSTDEVSLMNANSRITAILNAYKPWGSNIYSVHLVTSYFRFGEEDKNFYPRGAFMNSRLEKEAREAKGSVCWIPTYSYTEMFGISNLTDTQVEYGSLFTAVCQMNFCDVSSGRVERLSETVEKPILVINYTEEFLMSLIRRYGAKDIVNDADYLVIDREGNVICSSDPAYDASHRYQADWLGTLKKGTNSGYTTEMDGREKYMVTYAQSEITDWLVVARVPVHLLIKDVERNLRSYIIAIMVILLFLSAVSSYMISRYINRKIYGTIHMIDQVGTGQFGSMITYDDRDEFSFFYEKLNEMSRNIKALIHENYEVKLQQKDFEIMILTIQLNPHFLYNTLNIINWTCLAGDTPKASRMIVDLSRMLQYTSQSRKQLVYLRDDIDWLKRYIEIMQIRYENQFEVNFDIPEELLGKEVPKLFLQPLVENAIVHGFKNSEEKGILEISAETDEENIYFTVEDNGVGMTQQRVKEVLRFTGTSIGVANTDRRIKILYGDAYGVSLHSQLGEGTAVVVTIPKQGGSLPH</sequence>
<keyword evidence="5" id="KW-0597">Phosphoprotein</keyword>
<keyword evidence="12" id="KW-0902">Two-component regulatory system</keyword>
<dbReference type="PRINTS" id="PR00344">
    <property type="entry name" value="BCTRLSENSOR"/>
</dbReference>